<evidence type="ECO:0000259" key="1">
    <source>
        <dbReference type="Pfam" id="PF03781"/>
    </source>
</evidence>
<feature type="non-terminal residue" evidence="2">
    <location>
        <position position="131"/>
    </location>
</feature>
<dbReference type="GO" id="GO:0120147">
    <property type="term" value="F:formylglycine-generating oxidase activity"/>
    <property type="evidence" value="ECO:0007669"/>
    <property type="project" value="TreeGrafter"/>
</dbReference>
<proteinExistence type="predicted"/>
<dbReference type="InterPro" id="IPR051043">
    <property type="entry name" value="Sulfatase_Mod_Factor_Kinase"/>
</dbReference>
<dbReference type="AlphaFoldDB" id="A0A382H644"/>
<dbReference type="SUPFAM" id="SSF56436">
    <property type="entry name" value="C-type lectin-like"/>
    <property type="match status" value="1"/>
</dbReference>
<accession>A0A382H644</accession>
<dbReference type="InterPro" id="IPR016187">
    <property type="entry name" value="CTDL_fold"/>
</dbReference>
<dbReference type="EMBL" id="UINC01059395">
    <property type="protein sequence ID" value="SVB82764.1"/>
    <property type="molecule type" value="Genomic_DNA"/>
</dbReference>
<sequence>MVVQRSVVVMLLMIAFIGCGEDEPEKVKPNEVIEVERIIDESPTQEIIWEKDGTEMVLIPAGSFEMGDHFNEGLAREHPIHIVELDAFYMDKHEVTVRKFREFVRETGYEYDRWDDVAESSPTSRHPMIFV</sequence>
<gene>
    <name evidence="2" type="ORF">METZ01_LOCUS235618</name>
</gene>
<dbReference type="Pfam" id="PF03781">
    <property type="entry name" value="FGE-sulfatase"/>
    <property type="match status" value="1"/>
</dbReference>
<dbReference type="InterPro" id="IPR005532">
    <property type="entry name" value="SUMF_dom"/>
</dbReference>
<name>A0A382H644_9ZZZZ</name>
<feature type="domain" description="Sulfatase-modifying factor enzyme-like" evidence="1">
    <location>
        <begin position="54"/>
        <end position="119"/>
    </location>
</feature>
<protein>
    <recommendedName>
        <fullName evidence="1">Sulfatase-modifying factor enzyme-like domain-containing protein</fullName>
    </recommendedName>
</protein>
<dbReference type="PANTHER" id="PTHR23150:SF19">
    <property type="entry name" value="FORMYLGLYCINE-GENERATING ENZYME"/>
    <property type="match status" value="1"/>
</dbReference>
<reference evidence="2" key="1">
    <citation type="submission" date="2018-05" db="EMBL/GenBank/DDBJ databases">
        <authorList>
            <person name="Lanie J.A."/>
            <person name="Ng W.-L."/>
            <person name="Kazmierczak K.M."/>
            <person name="Andrzejewski T.M."/>
            <person name="Davidsen T.M."/>
            <person name="Wayne K.J."/>
            <person name="Tettelin H."/>
            <person name="Glass J.I."/>
            <person name="Rusch D."/>
            <person name="Podicherti R."/>
            <person name="Tsui H.-C.T."/>
            <person name="Winkler M.E."/>
        </authorList>
    </citation>
    <scope>NUCLEOTIDE SEQUENCE</scope>
</reference>
<dbReference type="Gene3D" id="3.90.1580.10">
    <property type="entry name" value="paralog of FGE (formylglycine-generating enzyme)"/>
    <property type="match status" value="1"/>
</dbReference>
<evidence type="ECO:0000313" key="2">
    <source>
        <dbReference type="EMBL" id="SVB82764.1"/>
    </source>
</evidence>
<dbReference type="InterPro" id="IPR042095">
    <property type="entry name" value="SUMF_sf"/>
</dbReference>
<dbReference type="PANTHER" id="PTHR23150">
    <property type="entry name" value="SULFATASE MODIFYING FACTOR 1, 2"/>
    <property type="match status" value="1"/>
</dbReference>
<organism evidence="2">
    <name type="scientific">marine metagenome</name>
    <dbReference type="NCBI Taxonomy" id="408172"/>
    <lineage>
        <taxon>unclassified sequences</taxon>
        <taxon>metagenomes</taxon>
        <taxon>ecological metagenomes</taxon>
    </lineage>
</organism>
<dbReference type="PROSITE" id="PS51257">
    <property type="entry name" value="PROKAR_LIPOPROTEIN"/>
    <property type="match status" value="1"/>
</dbReference>